<keyword evidence="8" id="KW-0808">Transferase</keyword>
<dbReference type="InterPro" id="IPR036633">
    <property type="entry name" value="Prn/Lys/Arg_de-COase_C_sf"/>
</dbReference>
<comment type="cofactor">
    <cofactor evidence="1">
        <name>pyridoxal 5'-phosphate</name>
        <dbReference type="ChEBI" id="CHEBI:597326"/>
    </cofactor>
</comment>
<sequence>MSHILYDKLIEYGKNGKYPFHMPGHKRNDSMLSGMDPFDIDITEIVDFDNLHHPQGIIKEAMDRAASYYGTDRTWFLINGSSCGILAAINAVTDIGDKIIIGRNCHKAVYNAMTIRNLKGEYFYPEYVSELGINGGYNPEILEKLLRENKDTKAVVITSPTYDGIVSDIEKIAEITHKYGAVLIVDEAHGAHFRISDKLPTPAYKLGADLVIESVHKTLPSMTQTAVLHKCGNRVKEEEVEKSLGIYQSSSPSYVLMASIDRCIDVIENYGDNFMGKLLIALNNFRSNVNKLKSFYVPGKEIVGKFSVYDMDPTKLVICIKAQAGDGKWLSDILRKHYGFEMEMEAPEYVLGITGICDDLSQIQRLYESLKEIDSSISYKEKTCDAAEFELTRNDRAMSVYEAQKSESVPVKIEEAQGKVSGEFLYLYPPGIPLLVPGEVISHKLISHVKEFKKMNMNINGLADMENKYIKVIK</sequence>
<gene>
    <name evidence="8" type="ORF">H8S00_13200</name>
</gene>
<keyword evidence="8" id="KW-0032">Aminotransferase</keyword>
<keyword evidence="4" id="KW-0663">Pyridoxal phosphate</keyword>
<dbReference type="Proteomes" id="UP000597877">
    <property type="component" value="Unassembled WGS sequence"/>
</dbReference>
<dbReference type="PANTHER" id="PTHR43277">
    <property type="entry name" value="ARGININE DECARBOXYLASE"/>
    <property type="match status" value="1"/>
</dbReference>
<dbReference type="InterPro" id="IPR052357">
    <property type="entry name" value="Orn_Lys_Arg_decarboxylase-I"/>
</dbReference>
<evidence type="ECO:0000256" key="5">
    <source>
        <dbReference type="ARBA" id="ARBA00023239"/>
    </source>
</evidence>
<dbReference type="Pfam" id="PF01276">
    <property type="entry name" value="OKR_DC_1"/>
    <property type="match status" value="1"/>
</dbReference>
<dbReference type="SUPFAM" id="SSF53383">
    <property type="entry name" value="PLP-dependent transferases"/>
    <property type="match status" value="1"/>
</dbReference>
<protein>
    <submittedName>
        <fullName evidence="8">Aminotransferase class V-fold PLP-dependent enzyme</fullName>
    </submittedName>
</protein>
<dbReference type="GO" id="GO:0008483">
    <property type="term" value="F:transaminase activity"/>
    <property type="evidence" value="ECO:0007669"/>
    <property type="project" value="UniProtKB-KW"/>
</dbReference>
<evidence type="ECO:0000259" key="7">
    <source>
        <dbReference type="Pfam" id="PF03711"/>
    </source>
</evidence>
<comment type="caution">
    <text evidence="8">The sequence shown here is derived from an EMBL/GenBank/DDBJ whole genome shotgun (WGS) entry which is preliminary data.</text>
</comment>
<keyword evidence="9" id="KW-1185">Reference proteome</keyword>
<dbReference type="Gene3D" id="3.40.640.10">
    <property type="entry name" value="Type I PLP-dependent aspartate aminotransferase-like (Major domain)"/>
    <property type="match status" value="1"/>
</dbReference>
<dbReference type="InterPro" id="IPR000310">
    <property type="entry name" value="Orn/Lys/Arg_deCO2ase_major_dom"/>
</dbReference>
<feature type="domain" description="Orn/Lys/Arg decarboxylases family 1 pyridoxal-P attachment site" evidence="6">
    <location>
        <begin position="5"/>
        <end position="315"/>
    </location>
</feature>
<accession>A0ABR7F5N7</accession>
<evidence type="ECO:0000256" key="4">
    <source>
        <dbReference type="ARBA" id="ARBA00022898"/>
    </source>
</evidence>
<dbReference type="Gene3D" id="3.90.100.10">
    <property type="entry name" value="Orn/Lys/Arg decarboxylase, C-terminal domain"/>
    <property type="match status" value="1"/>
</dbReference>
<dbReference type="InterPro" id="IPR015424">
    <property type="entry name" value="PyrdxlP-dep_Trfase"/>
</dbReference>
<keyword evidence="3" id="KW-0210">Decarboxylase</keyword>
<evidence type="ECO:0000256" key="1">
    <source>
        <dbReference type="ARBA" id="ARBA00001933"/>
    </source>
</evidence>
<dbReference type="InterPro" id="IPR015421">
    <property type="entry name" value="PyrdxlP-dep_Trfase_major"/>
</dbReference>
<evidence type="ECO:0000313" key="8">
    <source>
        <dbReference type="EMBL" id="MBC5668926.1"/>
    </source>
</evidence>
<keyword evidence="5" id="KW-0456">Lyase</keyword>
<dbReference type="Pfam" id="PF03711">
    <property type="entry name" value="OKR_DC_1_C"/>
    <property type="match status" value="1"/>
</dbReference>
<dbReference type="SUPFAM" id="SSF55904">
    <property type="entry name" value="Ornithine decarboxylase C-terminal domain"/>
    <property type="match status" value="1"/>
</dbReference>
<evidence type="ECO:0000256" key="3">
    <source>
        <dbReference type="ARBA" id="ARBA00022793"/>
    </source>
</evidence>
<reference evidence="8 9" key="1">
    <citation type="submission" date="2020-08" db="EMBL/GenBank/DDBJ databases">
        <title>Genome public.</title>
        <authorList>
            <person name="Liu C."/>
            <person name="Sun Q."/>
        </authorList>
    </citation>
    <scope>NUCLEOTIDE SEQUENCE [LARGE SCALE GENOMIC DNA]</scope>
    <source>
        <strain evidence="8 9">BX4</strain>
    </source>
</reference>
<evidence type="ECO:0000259" key="6">
    <source>
        <dbReference type="Pfam" id="PF01276"/>
    </source>
</evidence>
<organism evidence="8 9">
    <name type="scientific">Eubacterium segne</name>
    <dbReference type="NCBI Taxonomy" id="2763045"/>
    <lineage>
        <taxon>Bacteria</taxon>
        <taxon>Bacillati</taxon>
        <taxon>Bacillota</taxon>
        <taxon>Clostridia</taxon>
        <taxon>Eubacteriales</taxon>
        <taxon>Eubacteriaceae</taxon>
        <taxon>Eubacterium</taxon>
    </lineage>
</organism>
<evidence type="ECO:0000313" key="9">
    <source>
        <dbReference type="Proteomes" id="UP000597877"/>
    </source>
</evidence>
<dbReference type="EMBL" id="JACOOZ010000011">
    <property type="protein sequence ID" value="MBC5668926.1"/>
    <property type="molecule type" value="Genomic_DNA"/>
</dbReference>
<evidence type="ECO:0000256" key="2">
    <source>
        <dbReference type="ARBA" id="ARBA00010671"/>
    </source>
</evidence>
<dbReference type="RefSeq" id="WP_186840718.1">
    <property type="nucleotide sequence ID" value="NZ_JACOOZ010000011.1"/>
</dbReference>
<proteinExistence type="inferred from homology"/>
<name>A0ABR7F5N7_9FIRM</name>
<dbReference type="InterPro" id="IPR008286">
    <property type="entry name" value="Prn/Lys/Arg_de-COase_C"/>
</dbReference>
<comment type="similarity">
    <text evidence="2">Belongs to the Orn/Lys/Arg decarboxylase class-I family.</text>
</comment>
<feature type="domain" description="Orn/Lys/Arg decarboxylase C-terminal" evidence="7">
    <location>
        <begin position="366"/>
        <end position="462"/>
    </location>
</feature>
<dbReference type="PANTHER" id="PTHR43277:SF4">
    <property type="entry name" value="ARGININE DECARBOXYLASE"/>
    <property type="match status" value="1"/>
</dbReference>